<dbReference type="HOGENOM" id="CLU_029630_1_0_1"/>
<organism evidence="2 3">
    <name type="scientific">Serendipita vermifera MAFF 305830</name>
    <dbReference type="NCBI Taxonomy" id="933852"/>
    <lineage>
        <taxon>Eukaryota</taxon>
        <taxon>Fungi</taxon>
        <taxon>Dikarya</taxon>
        <taxon>Basidiomycota</taxon>
        <taxon>Agaricomycotina</taxon>
        <taxon>Agaricomycetes</taxon>
        <taxon>Sebacinales</taxon>
        <taxon>Serendipitaceae</taxon>
        <taxon>Serendipita</taxon>
    </lineage>
</organism>
<dbReference type="STRING" id="933852.A0A0C2X7E6"/>
<name>A0A0C2X7E6_SERVB</name>
<feature type="signal peptide" evidence="1">
    <location>
        <begin position="1"/>
        <end position="18"/>
    </location>
</feature>
<gene>
    <name evidence="2" type="ORF">M408DRAFT_220890</name>
</gene>
<evidence type="ECO:0008006" key="4">
    <source>
        <dbReference type="Google" id="ProtNLM"/>
    </source>
</evidence>
<dbReference type="SUPFAM" id="SSF47240">
    <property type="entry name" value="Ferritin-like"/>
    <property type="match status" value="1"/>
</dbReference>
<feature type="chain" id="PRO_5002170639" description="Ferritin-like domain-containing protein" evidence="1">
    <location>
        <begin position="19"/>
        <end position="360"/>
    </location>
</feature>
<sequence>MRFSVALIAAAAPFMAMAAPVKVTRAVSDTTIAVLKFAELLEQLETEFYKQALAKFTPQDFTTAGISVADVAIQNFQAILEHETAHVAVLGQALADNGDSPLNTCTFDFAPVLTDVATMAAVARTVEHVGVGAYLGGADLIAEKEFLGAAASILTIEARHQSFLNIVAGASTVPQAVDVALSPSDVLSIAGAFVKGCDPAAELGLPPGNAPLAITNTGTVAAGTKLAFSSPALNSTNESNSFCQMIIGGNPTALSLPINECIVPEGLDGPVWIWITSDNQPLNTNIHVRATDKIIAGPTAAFIDSRSNALGALVRNADWRACKPRANSCPSRCTPNLRHRCRCRSCFLCTISRARIPSCS</sequence>
<dbReference type="OrthoDB" id="1001765at2759"/>
<proteinExistence type="predicted"/>
<reference evidence="3" key="2">
    <citation type="submission" date="2015-01" db="EMBL/GenBank/DDBJ databases">
        <title>Evolutionary Origins and Diversification of the Mycorrhizal Mutualists.</title>
        <authorList>
            <consortium name="DOE Joint Genome Institute"/>
            <consortium name="Mycorrhizal Genomics Consortium"/>
            <person name="Kohler A."/>
            <person name="Kuo A."/>
            <person name="Nagy L.G."/>
            <person name="Floudas D."/>
            <person name="Copeland A."/>
            <person name="Barry K.W."/>
            <person name="Cichocki N."/>
            <person name="Veneault-Fourrey C."/>
            <person name="LaButti K."/>
            <person name="Lindquist E.A."/>
            <person name="Lipzen A."/>
            <person name="Lundell T."/>
            <person name="Morin E."/>
            <person name="Murat C."/>
            <person name="Riley R."/>
            <person name="Ohm R."/>
            <person name="Sun H."/>
            <person name="Tunlid A."/>
            <person name="Henrissat B."/>
            <person name="Grigoriev I.V."/>
            <person name="Hibbett D.S."/>
            <person name="Martin F."/>
        </authorList>
    </citation>
    <scope>NUCLEOTIDE SEQUENCE [LARGE SCALE GENOMIC DNA]</scope>
    <source>
        <strain evidence="3">MAFF 305830</strain>
    </source>
</reference>
<accession>A0A0C2X7E6</accession>
<dbReference type="InterPro" id="IPR009078">
    <property type="entry name" value="Ferritin-like_SF"/>
</dbReference>
<dbReference type="Pfam" id="PF13668">
    <property type="entry name" value="Ferritin_2"/>
    <property type="match status" value="1"/>
</dbReference>
<dbReference type="AlphaFoldDB" id="A0A0C2X7E6"/>
<reference evidence="2 3" key="1">
    <citation type="submission" date="2014-04" db="EMBL/GenBank/DDBJ databases">
        <authorList>
            <consortium name="DOE Joint Genome Institute"/>
            <person name="Kuo A."/>
            <person name="Zuccaro A."/>
            <person name="Kohler A."/>
            <person name="Nagy L.G."/>
            <person name="Floudas D."/>
            <person name="Copeland A."/>
            <person name="Barry K.W."/>
            <person name="Cichocki N."/>
            <person name="Veneault-Fourrey C."/>
            <person name="LaButti K."/>
            <person name="Lindquist E.A."/>
            <person name="Lipzen A."/>
            <person name="Lundell T."/>
            <person name="Morin E."/>
            <person name="Murat C."/>
            <person name="Sun H."/>
            <person name="Tunlid A."/>
            <person name="Henrissat B."/>
            <person name="Grigoriev I.V."/>
            <person name="Hibbett D.S."/>
            <person name="Martin F."/>
            <person name="Nordberg H.P."/>
            <person name="Cantor M.N."/>
            <person name="Hua S.X."/>
        </authorList>
    </citation>
    <scope>NUCLEOTIDE SEQUENCE [LARGE SCALE GENOMIC DNA]</scope>
    <source>
        <strain evidence="2 3">MAFF 305830</strain>
    </source>
</reference>
<dbReference type="Proteomes" id="UP000054097">
    <property type="component" value="Unassembled WGS sequence"/>
</dbReference>
<dbReference type="EMBL" id="KN824316">
    <property type="protein sequence ID" value="KIM25177.1"/>
    <property type="molecule type" value="Genomic_DNA"/>
</dbReference>
<dbReference type="CDD" id="cd00657">
    <property type="entry name" value="Ferritin_like"/>
    <property type="match status" value="1"/>
</dbReference>
<keyword evidence="1" id="KW-0732">Signal</keyword>
<evidence type="ECO:0000256" key="1">
    <source>
        <dbReference type="SAM" id="SignalP"/>
    </source>
</evidence>
<protein>
    <recommendedName>
        <fullName evidence="4">Ferritin-like domain-containing protein</fullName>
    </recommendedName>
</protein>
<evidence type="ECO:0000313" key="2">
    <source>
        <dbReference type="EMBL" id="KIM25177.1"/>
    </source>
</evidence>
<evidence type="ECO:0000313" key="3">
    <source>
        <dbReference type="Proteomes" id="UP000054097"/>
    </source>
</evidence>
<keyword evidence="3" id="KW-1185">Reference proteome</keyword>